<dbReference type="InterPro" id="IPR006442">
    <property type="entry name" value="Antitoxin_Phd/YefM"/>
</dbReference>
<feature type="region of interest" description="Disordered" evidence="3">
    <location>
        <begin position="67"/>
        <end position="88"/>
    </location>
</feature>
<dbReference type="InterPro" id="IPR036165">
    <property type="entry name" value="YefM-like_sf"/>
</dbReference>
<name>A0ABW4CMF2_9LACO</name>
<keyword evidence="5" id="KW-1185">Reference proteome</keyword>
<gene>
    <name evidence="4" type="ORF">ACFQ47_00630</name>
</gene>
<evidence type="ECO:0000313" key="4">
    <source>
        <dbReference type="EMBL" id="MFD1431213.1"/>
    </source>
</evidence>
<dbReference type="Pfam" id="PF02604">
    <property type="entry name" value="PhdYeFM_antitox"/>
    <property type="match status" value="1"/>
</dbReference>
<sequence>MEVLTPTKARSGLYAVITNVNRDSAPALIAGADDDKSAYIVGKRDYEAMLETLALLTNGQLQDALARENEPDEPGTIDDLIAEIDNED</sequence>
<evidence type="ECO:0000313" key="5">
    <source>
        <dbReference type="Proteomes" id="UP001597192"/>
    </source>
</evidence>
<proteinExistence type="inferred from homology"/>
<reference evidence="5" key="1">
    <citation type="journal article" date="2019" name="Int. J. Syst. Evol. Microbiol.">
        <title>The Global Catalogue of Microorganisms (GCM) 10K type strain sequencing project: providing services to taxonomists for standard genome sequencing and annotation.</title>
        <authorList>
            <consortium name="The Broad Institute Genomics Platform"/>
            <consortium name="The Broad Institute Genome Sequencing Center for Infectious Disease"/>
            <person name="Wu L."/>
            <person name="Ma J."/>
        </authorList>
    </citation>
    <scope>NUCLEOTIDE SEQUENCE [LARGE SCALE GENOMIC DNA]</scope>
    <source>
        <strain evidence="5">CCM 8947</strain>
    </source>
</reference>
<comment type="caution">
    <text evidence="4">The sequence shown here is derived from an EMBL/GenBank/DDBJ whole genome shotgun (WGS) entry which is preliminary data.</text>
</comment>
<dbReference type="SUPFAM" id="SSF143120">
    <property type="entry name" value="YefM-like"/>
    <property type="match status" value="1"/>
</dbReference>
<evidence type="ECO:0000256" key="2">
    <source>
        <dbReference type="RuleBase" id="RU362080"/>
    </source>
</evidence>
<feature type="compositionally biased region" description="Acidic residues" evidence="3">
    <location>
        <begin position="70"/>
        <end position="88"/>
    </location>
</feature>
<comment type="function">
    <text evidence="2">Antitoxin component of a type II toxin-antitoxin (TA) system.</text>
</comment>
<accession>A0ABW4CMF2</accession>
<dbReference type="EMBL" id="JBHTOG010000003">
    <property type="protein sequence ID" value="MFD1431213.1"/>
    <property type="molecule type" value="Genomic_DNA"/>
</dbReference>
<organism evidence="4 5">
    <name type="scientific">Lacticaseibacillus yichunensis</name>
    <dbReference type="NCBI Taxonomy" id="2486015"/>
    <lineage>
        <taxon>Bacteria</taxon>
        <taxon>Bacillati</taxon>
        <taxon>Bacillota</taxon>
        <taxon>Bacilli</taxon>
        <taxon>Lactobacillales</taxon>
        <taxon>Lactobacillaceae</taxon>
        <taxon>Lacticaseibacillus</taxon>
    </lineage>
</organism>
<evidence type="ECO:0000256" key="1">
    <source>
        <dbReference type="ARBA" id="ARBA00009981"/>
    </source>
</evidence>
<dbReference type="RefSeq" id="WP_125697305.1">
    <property type="nucleotide sequence ID" value="NZ_JBHTOG010000003.1"/>
</dbReference>
<comment type="similarity">
    <text evidence="1 2">Belongs to the phD/YefM antitoxin family.</text>
</comment>
<protein>
    <recommendedName>
        <fullName evidence="2">Antitoxin</fullName>
    </recommendedName>
</protein>
<dbReference type="Gene3D" id="3.40.1620.10">
    <property type="entry name" value="YefM-like domain"/>
    <property type="match status" value="1"/>
</dbReference>
<evidence type="ECO:0000256" key="3">
    <source>
        <dbReference type="SAM" id="MobiDB-lite"/>
    </source>
</evidence>
<dbReference type="Proteomes" id="UP001597192">
    <property type="component" value="Unassembled WGS sequence"/>
</dbReference>